<dbReference type="Pfam" id="PF00225">
    <property type="entry name" value="Kinesin"/>
    <property type="match status" value="1"/>
</dbReference>
<dbReference type="InterPro" id="IPR027640">
    <property type="entry name" value="Kinesin-like_fam"/>
</dbReference>
<reference evidence="6" key="1">
    <citation type="journal article" date="2019" name="bioRxiv">
        <title>The Genome of the Zebra Mussel, Dreissena polymorpha: A Resource for Invasive Species Research.</title>
        <authorList>
            <person name="McCartney M.A."/>
            <person name="Auch B."/>
            <person name="Kono T."/>
            <person name="Mallez S."/>
            <person name="Zhang Y."/>
            <person name="Obille A."/>
            <person name="Becker A."/>
            <person name="Abrahante J.E."/>
            <person name="Garbe J."/>
            <person name="Badalamenti J.P."/>
            <person name="Herman A."/>
            <person name="Mangelson H."/>
            <person name="Liachko I."/>
            <person name="Sullivan S."/>
            <person name="Sone E.D."/>
            <person name="Koren S."/>
            <person name="Silverstein K.A.T."/>
            <person name="Beckman K.B."/>
            <person name="Gohl D.M."/>
        </authorList>
    </citation>
    <scope>NUCLEOTIDE SEQUENCE</scope>
    <source>
        <strain evidence="6">Duluth1</strain>
        <tissue evidence="6">Whole animal</tissue>
    </source>
</reference>
<comment type="caution">
    <text evidence="6">The sequence shown here is derived from an EMBL/GenBank/DDBJ whole genome shotgun (WGS) entry which is preliminary data.</text>
</comment>
<dbReference type="PANTHER" id="PTHR47972">
    <property type="entry name" value="KINESIN-LIKE PROTEIN KLP-3"/>
    <property type="match status" value="1"/>
</dbReference>
<dbReference type="SUPFAM" id="SSF52540">
    <property type="entry name" value="P-loop containing nucleoside triphosphate hydrolases"/>
    <property type="match status" value="1"/>
</dbReference>
<dbReference type="PROSITE" id="PS50067">
    <property type="entry name" value="KINESIN_MOTOR_2"/>
    <property type="match status" value="1"/>
</dbReference>
<evidence type="ECO:0000256" key="2">
    <source>
        <dbReference type="ARBA" id="ARBA00023212"/>
    </source>
</evidence>
<dbReference type="GO" id="GO:0008017">
    <property type="term" value="F:microtubule binding"/>
    <property type="evidence" value="ECO:0007669"/>
    <property type="project" value="InterPro"/>
</dbReference>
<dbReference type="Gene3D" id="1.20.58.1980">
    <property type="match status" value="1"/>
</dbReference>
<dbReference type="EMBL" id="JAIWYP010000005">
    <property type="protein sequence ID" value="KAH3820929.1"/>
    <property type="molecule type" value="Genomic_DNA"/>
</dbReference>
<evidence type="ECO:0000256" key="1">
    <source>
        <dbReference type="ARBA" id="ARBA00004245"/>
    </source>
</evidence>
<comment type="similarity">
    <text evidence="3">Belongs to the TRAFAC class myosin-kinesin ATPase superfamily. Kinesin family.</text>
</comment>
<dbReference type="InterPro" id="IPR001752">
    <property type="entry name" value="Kinesin_motor_dom"/>
</dbReference>
<accession>A0A9D4GPG1</accession>
<feature type="domain" description="Kinesin motor" evidence="5">
    <location>
        <begin position="1"/>
        <end position="57"/>
    </location>
</feature>
<dbReference type="GO" id="GO:0005524">
    <property type="term" value="F:ATP binding"/>
    <property type="evidence" value="ECO:0007669"/>
    <property type="project" value="InterPro"/>
</dbReference>
<dbReference type="Proteomes" id="UP000828390">
    <property type="component" value="Unassembled WGS sequence"/>
</dbReference>
<evidence type="ECO:0000313" key="6">
    <source>
        <dbReference type="EMBL" id="KAH3820929.1"/>
    </source>
</evidence>
<feature type="signal peptide" evidence="4">
    <location>
        <begin position="1"/>
        <end position="16"/>
    </location>
</feature>
<sequence length="57" mass="6151">MTISHCLALCVQVFTALRSSQLYVPYRNSKLTQILQPSLGGDAKVGNSNSFSAGTEF</sequence>
<dbReference type="AlphaFoldDB" id="A0A9D4GPG1"/>
<keyword evidence="4" id="KW-0732">Signal</keyword>
<dbReference type="GO" id="GO:0015630">
    <property type="term" value="C:microtubule cytoskeleton"/>
    <property type="evidence" value="ECO:0007669"/>
    <property type="project" value="TreeGrafter"/>
</dbReference>
<evidence type="ECO:0000313" key="7">
    <source>
        <dbReference type="Proteomes" id="UP000828390"/>
    </source>
</evidence>
<gene>
    <name evidence="6" type="ORF">DPMN_122680</name>
</gene>
<dbReference type="InterPro" id="IPR027417">
    <property type="entry name" value="P-loop_NTPase"/>
</dbReference>
<evidence type="ECO:0000259" key="5">
    <source>
        <dbReference type="PROSITE" id="PS50067"/>
    </source>
</evidence>
<reference evidence="6" key="2">
    <citation type="submission" date="2020-11" db="EMBL/GenBank/DDBJ databases">
        <authorList>
            <person name="McCartney M.A."/>
            <person name="Auch B."/>
            <person name="Kono T."/>
            <person name="Mallez S."/>
            <person name="Becker A."/>
            <person name="Gohl D.M."/>
            <person name="Silverstein K.A.T."/>
            <person name="Koren S."/>
            <person name="Bechman K.B."/>
            <person name="Herman A."/>
            <person name="Abrahante J.E."/>
            <person name="Garbe J."/>
        </authorList>
    </citation>
    <scope>NUCLEOTIDE SEQUENCE</scope>
    <source>
        <strain evidence="6">Duluth1</strain>
        <tissue evidence="6">Whole animal</tissue>
    </source>
</reference>
<name>A0A9D4GPG1_DREPO</name>
<evidence type="ECO:0000256" key="3">
    <source>
        <dbReference type="PROSITE-ProRule" id="PRU00283"/>
    </source>
</evidence>
<protein>
    <recommendedName>
        <fullName evidence="5">Kinesin motor domain-containing protein</fullName>
    </recommendedName>
</protein>
<comment type="caution">
    <text evidence="3">Lacks conserved residue(s) required for the propagation of feature annotation.</text>
</comment>
<keyword evidence="7" id="KW-1185">Reference proteome</keyword>
<dbReference type="GO" id="GO:0007018">
    <property type="term" value="P:microtubule-based movement"/>
    <property type="evidence" value="ECO:0007669"/>
    <property type="project" value="InterPro"/>
</dbReference>
<keyword evidence="2" id="KW-0963">Cytoplasm</keyword>
<comment type="subcellular location">
    <subcellularLocation>
        <location evidence="1">Cytoplasm</location>
        <location evidence="1">Cytoskeleton</location>
    </subcellularLocation>
</comment>
<dbReference type="GO" id="GO:0003777">
    <property type="term" value="F:microtubule motor activity"/>
    <property type="evidence" value="ECO:0007669"/>
    <property type="project" value="InterPro"/>
</dbReference>
<keyword evidence="2" id="KW-0206">Cytoskeleton</keyword>
<proteinExistence type="inferred from homology"/>
<evidence type="ECO:0000256" key="4">
    <source>
        <dbReference type="SAM" id="SignalP"/>
    </source>
</evidence>
<feature type="chain" id="PRO_5038832873" description="Kinesin motor domain-containing protein" evidence="4">
    <location>
        <begin position="17"/>
        <end position="57"/>
    </location>
</feature>
<dbReference type="PANTHER" id="PTHR47972:SF65">
    <property type="entry name" value="KINESIN-LIKE PROTEIN"/>
    <property type="match status" value="1"/>
</dbReference>
<organism evidence="6 7">
    <name type="scientific">Dreissena polymorpha</name>
    <name type="common">Zebra mussel</name>
    <name type="synonym">Mytilus polymorpha</name>
    <dbReference type="NCBI Taxonomy" id="45954"/>
    <lineage>
        <taxon>Eukaryota</taxon>
        <taxon>Metazoa</taxon>
        <taxon>Spiralia</taxon>
        <taxon>Lophotrochozoa</taxon>
        <taxon>Mollusca</taxon>
        <taxon>Bivalvia</taxon>
        <taxon>Autobranchia</taxon>
        <taxon>Heteroconchia</taxon>
        <taxon>Euheterodonta</taxon>
        <taxon>Imparidentia</taxon>
        <taxon>Neoheterodontei</taxon>
        <taxon>Myida</taxon>
        <taxon>Dreissenoidea</taxon>
        <taxon>Dreissenidae</taxon>
        <taxon>Dreissena</taxon>
    </lineage>
</organism>